<proteinExistence type="inferred from homology"/>
<dbReference type="NCBIfam" id="NF010321">
    <property type="entry name" value="PRK13758.1"/>
    <property type="match status" value="1"/>
</dbReference>
<keyword evidence="10" id="KW-1185">Reference proteome</keyword>
<comment type="cofactor">
    <cofactor evidence="1">
        <name>[4Fe-4S] cluster</name>
        <dbReference type="ChEBI" id="CHEBI:49883"/>
    </cofactor>
</comment>
<dbReference type="InterPro" id="IPR047207">
    <property type="entry name" value="SPASM_anSME"/>
</dbReference>
<organism evidence="9 10">
    <name type="scientific">Clostridium tarantellae</name>
    <dbReference type="NCBI Taxonomy" id="39493"/>
    <lineage>
        <taxon>Bacteria</taxon>
        <taxon>Bacillati</taxon>
        <taxon>Bacillota</taxon>
        <taxon>Clostridia</taxon>
        <taxon>Eubacteriales</taxon>
        <taxon>Clostridiaceae</taxon>
        <taxon>Clostridium</taxon>
    </lineage>
</organism>
<evidence type="ECO:0000256" key="2">
    <source>
        <dbReference type="ARBA" id="ARBA00022485"/>
    </source>
</evidence>
<dbReference type="Gene3D" id="3.20.20.70">
    <property type="entry name" value="Aldolase class I"/>
    <property type="match status" value="1"/>
</dbReference>
<evidence type="ECO:0000313" key="10">
    <source>
        <dbReference type="Proteomes" id="UP000430345"/>
    </source>
</evidence>
<dbReference type="Pfam" id="PF13186">
    <property type="entry name" value="SPASM"/>
    <property type="match status" value="1"/>
</dbReference>
<name>A0A6I1MPX9_9CLOT</name>
<dbReference type="PANTHER" id="PTHR43273:SF3">
    <property type="entry name" value="ANAEROBIC SULFATASE-MATURATING ENZYME HOMOLOG ASLB-RELATED"/>
    <property type="match status" value="1"/>
</dbReference>
<dbReference type="AlphaFoldDB" id="A0A6I1MPX9"/>
<dbReference type="SFLD" id="SFLDS00029">
    <property type="entry name" value="Radical_SAM"/>
    <property type="match status" value="1"/>
</dbReference>
<dbReference type="InterPro" id="IPR058240">
    <property type="entry name" value="rSAM_sf"/>
</dbReference>
<dbReference type="SFLD" id="SFLDG01067">
    <property type="entry name" value="SPASM/twitch_domain_containing"/>
    <property type="match status" value="1"/>
</dbReference>
<dbReference type="InterPro" id="IPR034485">
    <property type="entry name" value="Anaerobic_Cys-type_sulfatase-m"/>
</dbReference>
<gene>
    <name evidence="9" type="ORF">GBZ86_10980</name>
</gene>
<feature type="domain" description="Radical SAM core" evidence="8">
    <location>
        <begin position="1"/>
        <end position="227"/>
    </location>
</feature>
<dbReference type="Pfam" id="PF04055">
    <property type="entry name" value="Radical_SAM"/>
    <property type="match status" value="1"/>
</dbReference>
<dbReference type="Proteomes" id="UP000430345">
    <property type="component" value="Unassembled WGS sequence"/>
</dbReference>
<dbReference type="GO" id="GO:0051539">
    <property type="term" value="F:4 iron, 4 sulfur cluster binding"/>
    <property type="evidence" value="ECO:0007669"/>
    <property type="project" value="UniProtKB-KW"/>
</dbReference>
<dbReference type="InterPro" id="IPR023867">
    <property type="entry name" value="Sulphatase_maturase_rSAM"/>
</dbReference>
<dbReference type="OrthoDB" id="9808591at2"/>
<dbReference type="SFLD" id="SFLDG01386">
    <property type="entry name" value="main_SPASM_domain-containing"/>
    <property type="match status" value="1"/>
</dbReference>
<dbReference type="GO" id="GO:0016491">
    <property type="term" value="F:oxidoreductase activity"/>
    <property type="evidence" value="ECO:0007669"/>
    <property type="project" value="InterPro"/>
</dbReference>
<dbReference type="GO" id="GO:0046872">
    <property type="term" value="F:metal ion binding"/>
    <property type="evidence" value="ECO:0007669"/>
    <property type="project" value="UniProtKB-KW"/>
</dbReference>
<accession>A0A6I1MPX9</accession>
<dbReference type="EMBL" id="WHJC01000184">
    <property type="protein sequence ID" value="MPQ44282.1"/>
    <property type="molecule type" value="Genomic_DNA"/>
</dbReference>
<dbReference type="InterPro" id="IPR013785">
    <property type="entry name" value="Aldolase_TIM"/>
</dbReference>
<evidence type="ECO:0000256" key="3">
    <source>
        <dbReference type="ARBA" id="ARBA00022691"/>
    </source>
</evidence>
<evidence type="ECO:0000259" key="8">
    <source>
        <dbReference type="PROSITE" id="PS51918"/>
    </source>
</evidence>
<keyword evidence="2" id="KW-0004">4Fe-4S</keyword>
<evidence type="ECO:0000313" key="9">
    <source>
        <dbReference type="EMBL" id="MPQ44282.1"/>
    </source>
</evidence>
<dbReference type="PANTHER" id="PTHR43273">
    <property type="entry name" value="ANAEROBIC SULFATASE-MATURATING ENZYME HOMOLOG ASLB-RELATED"/>
    <property type="match status" value="1"/>
</dbReference>
<sequence length="373" mass="43599">MPPITLLIKPASSACNLKCNYCFYHSLSDKREVKSYGLMNKDTLESIVKKALEEADDTCTFAFQGGEPTLAGLDFFEDLIKLQSKYNYKDLKINNTIQTNGTLINEDWAIFLEKNNFLVGLSLDGPKDIHNINRKDCKGFDTFNKVIKTANLFKKYNIQFNILCVITSKSCKHIKKIYSYFKSMNFKYIQFINCLDPLYEQWGTYSYSLKPNDFTYFLKTLFDEWYNDFISGNYISIRYFDSLIELMVNGRSSSCGMNGMCTCQFVIESDGSVYPCDFYVVDKWNLGNIQHMSLKDLYENKISQDFIKSSININETCNRCKWFQLCKGGCRRYREPLKDNSLSLNYYCESYKEFFEYAIPRLSNALRRINNLR</sequence>
<dbReference type="SFLD" id="SFLDF00289">
    <property type="entry name" value="anaerobic_Cys-type_sulfatase-m"/>
    <property type="match status" value="1"/>
</dbReference>
<dbReference type="NCBIfam" id="TIGR04085">
    <property type="entry name" value="rSAM_more_4Fe4S"/>
    <property type="match status" value="1"/>
</dbReference>
<evidence type="ECO:0000256" key="4">
    <source>
        <dbReference type="ARBA" id="ARBA00022723"/>
    </source>
</evidence>
<evidence type="ECO:0000256" key="6">
    <source>
        <dbReference type="ARBA" id="ARBA00023014"/>
    </source>
</evidence>
<dbReference type="PROSITE" id="PS51918">
    <property type="entry name" value="RADICAL_SAM"/>
    <property type="match status" value="1"/>
</dbReference>
<keyword evidence="4" id="KW-0479">Metal-binding</keyword>
<evidence type="ECO:0000256" key="5">
    <source>
        <dbReference type="ARBA" id="ARBA00023004"/>
    </source>
</evidence>
<keyword evidence="5" id="KW-0408">Iron</keyword>
<dbReference type="SUPFAM" id="SSF102114">
    <property type="entry name" value="Radical SAM enzymes"/>
    <property type="match status" value="1"/>
</dbReference>
<dbReference type="SFLD" id="SFLDG01384">
    <property type="entry name" value="thioether_bond_formation_requi"/>
    <property type="match status" value="1"/>
</dbReference>
<dbReference type="RefSeq" id="WP_152890618.1">
    <property type="nucleotide sequence ID" value="NZ_WHJC01000184.1"/>
</dbReference>
<dbReference type="InterPro" id="IPR007197">
    <property type="entry name" value="rSAM"/>
</dbReference>
<dbReference type="CDD" id="cd01335">
    <property type="entry name" value="Radical_SAM"/>
    <property type="match status" value="1"/>
</dbReference>
<evidence type="ECO:0000256" key="7">
    <source>
        <dbReference type="ARBA" id="ARBA00023601"/>
    </source>
</evidence>
<comment type="caution">
    <text evidence="9">The sequence shown here is derived from an EMBL/GenBank/DDBJ whole genome shotgun (WGS) entry which is preliminary data.</text>
</comment>
<comment type="similarity">
    <text evidence="7">Belongs to the radical SAM superfamily. Anaerobic sulfatase-maturating enzyme family.</text>
</comment>
<dbReference type="InterPro" id="IPR023885">
    <property type="entry name" value="4Fe4S-binding_SPASM_dom"/>
</dbReference>
<dbReference type="NCBIfam" id="TIGR03942">
    <property type="entry name" value="sulfatase_rSAM"/>
    <property type="match status" value="1"/>
</dbReference>
<keyword evidence="6" id="KW-0411">Iron-sulfur</keyword>
<reference evidence="9 10" key="1">
    <citation type="submission" date="2019-10" db="EMBL/GenBank/DDBJ databases">
        <title>The Genome Sequence of Clostridium tarantellae Isolated from Fish Brain.</title>
        <authorList>
            <person name="Bano L."/>
            <person name="Kiel M."/>
            <person name="Sales G."/>
            <person name="Doxey A.C."/>
            <person name="Mansfield M.J."/>
            <person name="Schiavone M."/>
            <person name="Rossetto O."/>
            <person name="Pirazzini M."/>
            <person name="Dobrindt U."/>
            <person name="Montecucco C."/>
        </authorList>
    </citation>
    <scope>NUCLEOTIDE SEQUENCE [LARGE SCALE GENOMIC DNA]</scope>
    <source>
        <strain evidence="9 10">DSM 3997</strain>
    </source>
</reference>
<dbReference type="SFLD" id="SFLDG01072">
    <property type="entry name" value="dehydrogenase_like"/>
    <property type="match status" value="1"/>
</dbReference>
<evidence type="ECO:0000256" key="1">
    <source>
        <dbReference type="ARBA" id="ARBA00001966"/>
    </source>
</evidence>
<dbReference type="CDD" id="cd21120">
    <property type="entry name" value="SPASM_anSME"/>
    <property type="match status" value="1"/>
</dbReference>
<keyword evidence="3" id="KW-0949">S-adenosyl-L-methionine</keyword>
<protein>
    <submittedName>
        <fullName evidence="9">Anaerobic sulfatase maturase</fullName>
    </submittedName>
</protein>